<dbReference type="Gene3D" id="1.20.1250.20">
    <property type="entry name" value="MFS general substrate transporter like domains"/>
    <property type="match status" value="1"/>
</dbReference>
<feature type="region of interest" description="Disordered" evidence="6">
    <location>
        <begin position="119"/>
        <end position="149"/>
    </location>
</feature>
<name>A0ABQ6KCS0_9MICO</name>
<feature type="domain" description="Major facilitator superfamily (MFS) profile" evidence="8">
    <location>
        <begin position="24"/>
        <end position="149"/>
    </location>
</feature>
<keyword evidence="5 7" id="KW-0472">Membrane</keyword>
<dbReference type="EMBL" id="BSVB01000001">
    <property type="protein sequence ID" value="GMA96392.1"/>
    <property type="molecule type" value="Genomic_DNA"/>
</dbReference>
<evidence type="ECO:0000256" key="5">
    <source>
        <dbReference type="ARBA" id="ARBA00023136"/>
    </source>
</evidence>
<accession>A0ABQ6KCS0</accession>
<dbReference type="PANTHER" id="PTHR23511:SF34">
    <property type="entry name" value="SYNAPTIC VESICLE GLYCOPROTEIN 2"/>
    <property type="match status" value="1"/>
</dbReference>
<feature type="transmembrane region" description="Helical" evidence="7">
    <location>
        <begin position="97"/>
        <end position="116"/>
    </location>
</feature>
<feature type="transmembrane region" description="Helical" evidence="7">
    <location>
        <begin position="66"/>
        <end position="85"/>
    </location>
</feature>
<protein>
    <recommendedName>
        <fullName evidence="8">Major facilitator superfamily (MFS) profile domain-containing protein</fullName>
    </recommendedName>
</protein>
<evidence type="ECO:0000256" key="4">
    <source>
        <dbReference type="ARBA" id="ARBA00022989"/>
    </source>
</evidence>
<keyword evidence="4 7" id="KW-1133">Transmembrane helix</keyword>
<evidence type="ECO:0000256" key="2">
    <source>
        <dbReference type="ARBA" id="ARBA00022448"/>
    </source>
</evidence>
<reference evidence="10" key="1">
    <citation type="journal article" date="2019" name="Int. J. Syst. Evol. Microbiol.">
        <title>The Global Catalogue of Microorganisms (GCM) 10K type strain sequencing project: providing services to taxonomists for standard genome sequencing and annotation.</title>
        <authorList>
            <consortium name="The Broad Institute Genomics Platform"/>
            <consortium name="The Broad Institute Genome Sequencing Center for Infectious Disease"/>
            <person name="Wu L."/>
            <person name="Ma J."/>
        </authorList>
    </citation>
    <scope>NUCLEOTIDE SEQUENCE [LARGE SCALE GENOMIC DNA]</scope>
    <source>
        <strain evidence="10">NBRC 108894</strain>
    </source>
</reference>
<dbReference type="PANTHER" id="PTHR23511">
    <property type="entry name" value="SYNAPTIC VESICLE GLYCOPROTEIN 2"/>
    <property type="match status" value="1"/>
</dbReference>
<evidence type="ECO:0000256" key="7">
    <source>
        <dbReference type="SAM" id="Phobius"/>
    </source>
</evidence>
<evidence type="ECO:0000256" key="1">
    <source>
        <dbReference type="ARBA" id="ARBA00004651"/>
    </source>
</evidence>
<dbReference type="InterPro" id="IPR036259">
    <property type="entry name" value="MFS_trans_sf"/>
</dbReference>
<dbReference type="Proteomes" id="UP001157034">
    <property type="component" value="Unassembled WGS sequence"/>
</dbReference>
<dbReference type="RefSeq" id="WP_284254984.1">
    <property type="nucleotide sequence ID" value="NZ_BSVB01000001.1"/>
</dbReference>
<feature type="transmembrane region" description="Helical" evidence="7">
    <location>
        <begin position="29"/>
        <end position="46"/>
    </location>
</feature>
<evidence type="ECO:0000256" key="3">
    <source>
        <dbReference type="ARBA" id="ARBA00022692"/>
    </source>
</evidence>
<gene>
    <name evidence="9" type="ORF">GCM10025881_32160</name>
</gene>
<dbReference type="SUPFAM" id="SSF103473">
    <property type="entry name" value="MFS general substrate transporter"/>
    <property type="match status" value="1"/>
</dbReference>
<dbReference type="InterPro" id="IPR020846">
    <property type="entry name" value="MFS_dom"/>
</dbReference>
<evidence type="ECO:0000256" key="6">
    <source>
        <dbReference type="SAM" id="MobiDB-lite"/>
    </source>
</evidence>
<evidence type="ECO:0000259" key="8">
    <source>
        <dbReference type="PROSITE" id="PS50850"/>
    </source>
</evidence>
<keyword evidence="10" id="KW-1185">Reference proteome</keyword>
<evidence type="ECO:0000313" key="10">
    <source>
        <dbReference type="Proteomes" id="UP001157034"/>
    </source>
</evidence>
<keyword evidence="3 7" id="KW-0812">Transmembrane</keyword>
<evidence type="ECO:0000313" key="9">
    <source>
        <dbReference type="EMBL" id="GMA96392.1"/>
    </source>
</evidence>
<sequence length="149" mass="15636">MSSTTAPANRQNVRSLVPARMDRLPWSRFHTLIVVGLGVSWILDGLEAQIVSQNGYATTLHMNAALIGWAGTIYLIGQVAGALVFGWLSDRLGRRKLFFLTLLIYLGGTLVAGLTLRASSGSGSSSSSGSSPGRASGASTPPSTRRSTS</sequence>
<keyword evidence="2" id="KW-0813">Transport</keyword>
<dbReference type="Pfam" id="PF07690">
    <property type="entry name" value="MFS_1"/>
    <property type="match status" value="1"/>
</dbReference>
<dbReference type="InterPro" id="IPR011701">
    <property type="entry name" value="MFS"/>
</dbReference>
<comment type="subcellular location">
    <subcellularLocation>
        <location evidence="1">Cell membrane</location>
        <topology evidence="1">Multi-pass membrane protein</topology>
    </subcellularLocation>
</comment>
<dbReference type="PROSITE" id="PS50850">
    <property type="entry name" value="MFS"/>
    <property type="match status" value="1"/>
</dbReference>
<organism evidence="9 10">
    <name type="scientific">Pseudolysinimonas kribbensis</name>
    <dbReference type="NCBI Taxonomy" id="433641"/>
    <lineage>
        <taxon>Bacteria</taxon>
        <taxon>Bacillati</taxon>
        <taxon>Actinomycetota</taxon>
        <taxon>Actinomycetes</taxon>
        <taxon>Micrococcales</taxon>
        <taxon>Microbacteriaceae</taxon>
        <taxon>Pseudolysinimonas</taxon>
    </lineage>
</organism>
<comment type="caution">
    <text evidence="9">The sequence shown here is derived from an EMBL/GenBank/DDBJ whole genome shotgun (WGS) entry which is preliminary data.</text>
</comment>
<proteinExistence type="predicted"/>